<dbReference type="Pfam" id="PF09534">
    <property type="entry name" value="Trp_oprn_chp"/>
    <property type="match status" value="1"/>
</dbReference>
<feature type="transmembrane region" description="Helical" evidence="2">
    <location>
        <begin position="78"/>
        <end position="99"/>
    </location>
</feature>
<evidence type="ECO:0000313" key="4">
    <source>
        <dbReference type="Proteomes" id="UP001500390"/>
    </source>
</evidence>
<proteinExistence type="predicted"/>
<keyword evidence="2" id="KW-1133">Transmembrane helix</keyword>
<evidence type="ECO:0000313" key="3">
    <source>
        <dbReference type="EMBL" id="GAA4388638.1"/>
    </source>
</evidence>
<keyword evidence="4" id="KW-1185">Reference proteome</keyword>
<evidence type="ECO:0008006" key="5">
    <source>
        <dbReference type="Google" id="ProtNLM"/>
    </source>
</evidence>
<gene>
    <name evidence="3" type="ORF">GCM10023153_04090</name>
</gene>
<dbReference type="RefSeq" id="WP_159899003.1">
    <property type="nucleotide sequence ID" value="NZ_BAABFX010000009.1"/>
</dbReference>
<comment type="caution">
    <text evidence="3">The sequence shown here is derived from an EMBL/GenBank/DDBJ whole genome shotgun (WGS) entry which is preliminary data.</text>
</comment>
<accession>A0ABP8JCD1</accession>
<organism evidence="3 4">
    <name type="scientific">Ornithinibacter aureus</name>
    <dbReference type="NCBI Taxonomy" id="622664"/>
    <lineage>
        <taxon>Bacteria</taxon>
        <taxon>Bacillati</taxon>
        <taxon>Actinomycetota</taxon>
        <taxon>Actinomycetes</taxon>
        <taxon>Micrococcales</taxon>
        <taxon>Intrasporangiaceae</taxon>
        <taxon>Ornithinibacter</taxon>
    </lineage>
</organism>
<name>A0ABP8JCD1_9MICO</name>
<keyword evidence="2" id="KW-0472">Membrane</keyword>
<sequence length="200" mass="19630">MSRLSSKGAVALLALLGAGGLLVSGFRPWVTGAVDDAVLGATRISATGAEVAPGLSAVALSIAAAAIAAVAAGRIARVVALVAYAASVVIAVLLTARVLGDPEAVLGPVAASRVGRTGSIENVADPTVWPWVALAACAVALLGLVGAVLGLRVWGGPSSRYEVADAGAPVAGPRGERVASAWDELSAGRDPTDVGPDPRT</sequence>
<feature type="compositionally biased region" description="Basic and acidic residues" evidence="1">
    <location>
        <begin position="186"/>
        <end position="200"/>
    </location>
</feature>
<reference evidence="4" key="1">
    <citation type="journal article" date="2019" name="Int. J. Syst. Evol. Microbiol.">
        <title>The Global Catalogue of Microorganisms (GCM) 10K type strain sequencing project: providing services to taxonomists for standard genome sequencing and annotation.</title>
        <authorList>
            <consortium name="The Broad Institute Genomics Platform"/>
            <consortium name="The Broad Institute Genome Sequencing Center for Infectious Disease"/>
            <person name="Wu L."/>
            <person name="Ma J."/>
        </authorList>
    </citation>
    <scope>NUCLEOTIDE SEQUENCE [LARGE SCALE GENOMIC DNA]</scope>
    <source>
        <strain evidence="4">JCM 17738</strain>
    </source>
</reference>
<protein>
    <recommendedName>
        <fullName evidence="5">Trp biosynthesis-associated membrane protein</fullName>
    </recommendedName>
</protein>
<dbReference type="EMBL" id="BAABFX010000009">
    <property type="protein sequence ID" value="GAA4388638.1"/>
    <property type="molecule type" value="Genomic_DNA"/>
</dbReference>
<feature type="transmembrane region" description="Helical" evidence="2">
    <location>
        <begin position="51"/>
        <end position="71"/>
    </location>
</feature>
<feature type="transmembrane region" description="Helical" evidence="2">
    <location>
        <begin position="128"/>
        <end position="151"/>
    </location>
</feature>
<evidence type="ECO:0000256" key="1">
    <source>
        <dbReference type="SAM" id="MobiDB-lite"/>
    </source>
</evidence>
<dbReference type="Proteomes" id="UP001500390">
    <property type="component" value="Unassembled WGS sequence"/>
</dbReference>
<keyword evidence="2" id="KW-0812">Transmembrane</keyword>
<evidence type="ECO:0000256" key="2">
    <source>
        <dbReference type="SAM" id="Phobius"/>
    </source>
</evidence>
<feature type="region of interest" description="Disordered" evidence="1">
    <location>
        <begin position="168"/>
        <end position="200"/>
    </location>
</feature>
<dbReference type="InterPro" id="IPR019051">
    <property type="entry name" value="Trp_biosyn_TM_oprn/chp"/>
</dbReference>